<dbReference type="Proteomes" id="UP000481339">
    <property type="component" value="Unassembled WGS sequence"/>
</dbReference>
<sequence length="243" mass="26895">MAGPGRPRPGAEGARDPRARPRHRLRVQRPALRGLRRRAEDSRGPRGAGLGGSRRSRGTGVGEARGRRPRRRRRVQHPRSGGDHRVTGRPGVLDRLARSRFRSSFHLDAADAAYAREHGRDTIARHARDLLAGRVGPAEPRNDGRQTPYHGHPVFTAQHATATCCRGCIAKWHGIPRGCALSPAELDRLTGLVMAWLDQDLARDLAARRERVARRDARAAQDAPQGVRMDGQTARQDEQAARR</sequence>
<dbReference type="AlphaFoldDB" id="A0A7C8FSV7"/>
<accession>A0A7C8FSV7</accession>
<feature type="compositionally biased region" description="Low complexity" evidence="1">
    <location>
        <begin position="1"/>
        <end position="12"/>
    </location>
</feature>
<name>A0A7C8FSV7_9MICO</name>
<reference evidence="2 3" key="1">
    <citation type="submission" date="2019-09" db="EMBL/GenBank/DDBJ databases">
        <title>Phylogeny of genus Pseudoclavibacter and closely related genus.</title>
        <authorList>
            <person name="Li Y."/>
        </authorList>
    </citation>
    <scope>NUCLEOTIDE SEQUENCE [LARGE SCALE GENOMIC DNA]</scope>
    <source>
        <strain evidence="2 3">JCM 16921</strain>
    </source>
</reference>
<protein>
    <submittedName>
        <fullName evidence="2">DUF4186 domain-containing protein</fullName>
    </submittedName>
</protein>
<feature type="region of interest" description="Disordered" evidence="1">
    <location>
        <begin position="1"/>
        <end position="91"/>
    </location>
</feature>
<keyword evidence="3" id="KW-1185">Reference proteome</keyword>
<feature type="compositionally biased region" description="Basic and acidic residues" evidence="1">
    <location>
        <begin position="210"/>
        <end position="219"/>
    </location>
</feature>
<evidence type="ECO:0000256" key="1">
    <source>
        <dbReference type="SAM" id="MobiDB-lite"/>
    </source>
</evidence>
<dbReference type="Pfam" id="PF13811">
    <property type="entry name" value="DUF4186"/>
    <property type="match status" value="1"/>
</dbReference>
<evidence type="ECO:0000313" key="3">
    <source>
        <dbReference type="Proteomes" id="UP000481339"/>
    </source>
</evidence>
<proteinExistence type="predicted"/>
<feature type="region of interest" description="Disordered" evidence="1">
    <location>
        <begin position="210"/>
        <end position="243"/>
    </location>
</feature>
<dbReference type="EMBL" id="WBKA01000007">
    <property type="protein sequence ID" value="KAB1631318.1"/>
    <property type="molecule type" value="Genomic_DNA"/>
</dbReference>
<gene>
    <name evidence="2" type="ORF">F8O02_08035</name>
</gene>
<dbReference type="InterPro" id="IPR020378">
    <property type="entry name" value="DUF4186"/>
</dbReference>
<evidence type="ECO:0000313" key="2">
    <source>
        <dbReference type="EMBL" id="KAB1631318.1"/>
    </source>
</evidence>
<comment type="caution">
    <text evidence="2">The sequence shown here is derived from an EMBL/GenBank/DDBJ whole genome shotgun (WGS) entry which is preliminary data.</text>
</comment>
<organism evidence="2 3">
    <name type="scientific">Pseudoclavibacter caeni</name>
    <dbReference type="NCBI Taxonomy" id="908846"/>
    <lineage>
        <taxon>Bacteria</taxon>
        <taxon>Bacillati</taxon>
        <taxon>Actinomycetota</taxon>
        <taxon>Actinomycetes</taxon>
        <taxon>Micrococcales</taxon>
        <taxon>Microbacteriaceae</taxon>
        <taxon>Pseudoclavibacter</taxon>
    </lineage>
</organism>
<dbReference type="OrthoDB" id="3781311at2"/>
<feature type="compositionally biased region" description="Basic residues" evidence="1">
    <location>
        <begin position="67"/>
        <end position="77"/>
    </location>
</feature>